<dbReference type="InterPro" id="IPR004090">
    <property type="entry name" value="Chemotax_Me-accpt_rcpt"/>
</dbReference>
<dbReference type="PROSITE" id="PS50111">
    <property type="entry name" value="CHEMOTAXIS_TRANSDUC_2"/>
    <property type="match status" value="1"/>
</dbReference>
<dbReference type="AlphaFoldDB" id="A0A4P6KVW6"/>
<dbReference type="RefSeq" id="WP_130186170.1">
    <property type="nucleotide sequence ID" value="NZ_CP035913.1"/>
</dbReference>
<dbReference type="PANTHER" id="PTHR43531">
    <property type="entry name" value="PROTEIN ICFG"/>
    <property type="match status" value="1"/>
</dbReference>
<dbReference type="Gene3D" id="3.30.450.20">
    <property type="entry name" value="PAS domain"/>
    <property type="match status" value="1"/>
</dbReference>
<dbReference type="Proteomes" id="UP000290637">
    <property type="component" value="Chromosome"/>
</dbReference>
<evidence type="ECO:0000256" key="2">
    <source>
        <dbReference type="ARBA" id="ARBA00029447"/>
    </source>
</evidence>
<dbReference type="SUPFAM" id="SSF55785">
    <property type="entry name" value="PYP-like sensor domain (PAS domain)"/>
    <property type="match status" value="1"/>
</dbReference>
<dbReference type="NCBIfam" id="TIGR00229">
    <property type="entry name" value="sensory_box"/>
    <property type="match status" value="1"/>
</dbReference>
<dbReference type="CDD" id="cd06225">
    <property type="entry name" value="HAMP"/>
    <property type="match status" value="1"/>
</dbReference>
<evidence type="ECO:0000313" key="8">
    <source>
        <dbReference type="Proteomes" id="UP000290637"/>
    </source>
</evidence>
<protein>
    <submittedName>
        <fullName evidence="7">PAS domain S-box protein</fullName>
    </submittedName>
</protein>
<dbReference type="GO" id="GO:0004888">
    <property type="term" value="F:transmembrane signaling receptor activity"/>
    <property type="evidence" value="ECO:0007669"/>
    <property type="project" value="InterPro"/>
</dbReference>
<sequence>MRNNLPVTGHEILLEEGKTIVSTTDLQGNITYANPYFIDISGFTEEELIGAPQNILRHPDMPAEAFADMWDAIRRGFPWTGMVKNRCKNGDFYWVMANVTPVIENGKPVGYMSVRTRPSREMVAEATKAYAAFKDGKAQGLRIRRGKVVADGPLHRVMAAMRLSLSARLVLAGALPAVVLGACAASLFGHGSNALGTVATLAALASLYLGWSLHDSIATPLRTATSLARQMAGGDLTATIDVARDDEAGELLAALRQTTINLRSIIGDVRSNFAQIERATSEIASGNMDLSGRTESQASSLQETAASMEELNSTVRQSATNVSDADRLAVRASEMAGQGGDVVAQVVTTMEGISASSHRVLDIIGIIDGIAFQTNILALNAAVEAARAGEQGRGFAVVASEVRALAQRSAAAAKEIKTLIDQSIHKVDAGTQLTSSAGAIMAEIIASVAQVKQVMNEISNTASEQSMGIGQVNEAVASIDDITQQNAALVEQAAAAAGELVQQTRGVAQAIAVFKVQGQQHGRSAARTASRLTA</sequence>
<evidence type="ECO:0000259" key="4">
    <source>
        <dbReference type="PROSITE" id="PS50111"/>
    </source>
</evidence>
<evidence type="ECO:0000256" key="1">
    <source>
        <dbReference type="ARBA" id="ARBA00004370"/>
    </source>
</evidence>
<dbReference type="CDD" id="cd00130">
    <property type="entry name" value="PAS"/>
    <property type="match status" value="1"/>
</dbReference>
<dbReference type="SMART" id="SM00283">
    <property type="entry name" value="MA"/>
    <property type="match status" value="1"/>
</dbReference>
<dbReference type="FunFam" id="1.10.287.950:FF:000001">
    <property type="entry name" value="Methyl-accepting chemotaxis sensory transducer"/>
    <property type="match status" value="1"/>
</dbReference>
<dbReference type="InterPro" id="IPR004089">
    <property type="entry name" value="MCPsignal_dom"/>
</dbReference>
<dbReference type="PRINTS" id="PR00260">
    <property type="entry name" value="CHEMTRNSDUCR"/>
</dbReference>
<accession>A0A4P6KVW6</accession>
<dbReference type="SUPFAM" id="SSF58104">
    <property type="entry name" value="Methyl-accepting chemotaxis protein (MCP) signaling domain"/>
    <property type="match status" value="1"/>
</dbReference>
<dbReference type="InterPro" id="IPR035965">
    <property type="entry name" value="PAS-like_dom_sf"/>
</dbReference>
<proteinExistence type="inferred from homology"/>
<dbReference type="Pfam" id="PF00015">
    <property type="entry name" value="MCPsignal"/>
    <property type="match status" value="1"/>
</dbReference>
<dbReference type="EMBL" id="CP035913">
    <property type="protein sequence ID" value="QBE63037.1"/>
    <property type="molecule type" value="Genomic_DNA"/>
</dbReference>
<reference evidence="7 8" key="1">
    <citation type="submission" date="2019-02" db="EMBL/GenBank/DDBJ databases">
        <title>Draft Genome Sequences of Six Type Strains of the Genus Massilia.</title>
        <authorList>
            <person name="Miess H."/>
            <person name="Frediansyhah A."/>
            <person name="Gross H."/>
        </authorList>
    </citation>
    <scope>NUCLEOTIDE SEQUENCE [LARGE SCALE GENOMIC DNA]</scope>
    <source>
        <strain evidence="7 8">DSM 17473</strain>
    </source>
</reference>
<comment type="subcellular location">
    <subcellularLocation>
        <location evidence="1">Membrane</location>
    </subcellularLocation>
</comment>
<dbReference type="Pfam" id="PF08447">
    <property type="entry name" value="PAS_3"/>
    <property type="match status" value="1"/>
</dbReference>
<dbReference type="PROSITE" id="PS50885">
    <property type="entry name" value="HAMP"/>
    <property type="match status" value="1"/>
</dbReference>
<dbReference type="InterPro" id="IPR003660">
    <property type="entry name" value="HAMP_dom"/>
</dbReference>
<evidence type="ECO:0000259" key="6">
    <source>
        <dbReference type="PROSITE" id="PS50885"/>
    </source>
</evidence>
<dbReference type="PROSITE" id="PS50112">
    <property type="entry name" value="PAS"/>
    <property type="match status" value="1"/>
</dbReference>
<keyword evidence="8" id="KW-1185">Reference proteome</keyword>
<dbReference type="SMART" id="SM00091">
    <property type="entry name" value="PAS"/>
    <property type="match status" value="1"/>
</dbReference>
<dbReference type="Pfam" id="PF00672">
    <property type="entry name" value="HAMP"/>
    <property type="match status" value="1"/>
</dbReference>
<dbReference type="InterPro" id="IPR013655">
    <property type="entry name" value="PAS_fold_3"/>
</dbReference>
<dbReference type="InterPro" id="IPR051310">
    <property type="entry name" value="MCP_chemotaxis"/>
</dbReference>
<evidence type="ECO:0000313" key="7">
    <source>
        <dbReference type="EMBL" id="QBE63037.1"/>
    </source>
</evidence>
<dbReference type="Gene3D" id="1.10.287.950">
    <property type="entry name" value="Methyl-accepting chemotaxis protein"/>
    <property type="match status" value="1"/>
</dbReference>
<gene>
    <name evidence="7" type="ORF">EWM63_08665</name>
</gene>
<dbReference type="GO" id="GO:0007165">
    <property type="term" value="P:signal transduction"/>
    <property type="evidence" value="ECO:0007669"/>
    <property type="project" value="UniProtKB-KW"/>
</dbReference>
<dbReference type="GO" id="GO:0006935">
    <property type="term" value="P:chemotaxis"/>
    <property type="evidence" value="ECO:0007669"/>
    <property type="project" value="InterPro"/>
</dbReference>
<dbReference type="GO" id="GO:0005886">
    <property type="term" value="C:plasma membrane"/>
    <property type="evidence" value="ECO:0007669"/>
    <property type="project" value="TreeGrafter"/>
</dbReference>
<feature type="domain" description="PAS" evidence="5">
    <location>
        <begin position="13"/>
        <end position="76"/>
    </location>
</feature>
<keyword evidence="3" id="KW-0807">Transducer</keyword>
<dbReference type="SMART" id="SM00086">
    <property type="entry name" value="PAC"/>
    <property type="match status" value="1"/>
</dbReference>
<dbReference type="InterPro" id="IPR000014">
    <property type="entry name" value="PAS"/>
</dbReference>
<name>A0A4P6KVW6_9BURK</name>
<dbReference type="OrthoDB" id="9806477at2"/>
<dbReference type="SMART" id="SM00304">
    <property type="entry name" value="HAMP"/>
    <property type="match status" value="1"/>
</dbReference>
<comment type="similarity">
    <text evidence="2">Belongs to the methyl-accepting chemotaxis (MCP) protein family.</text>
</comment>
<evidence type="ECO:0000259" key="5">
    <source>
        <dbReference type="PROSITE" id="PS50112"/>
    </source>
</evidence>
<feature type="domain" description="Methyl-accepting transducer" evidence="4">
    <location>
        <begin position="272"/>
        <end position="501"/>
    </location>
</feature>
<evidence type="ECO:0000256" key="3">
    <source>
        <dbReference type="PROSITE-ProRule" id="PRU00284"/>
    </source>
</evidence>
<organism evidence="7 8">
    <name type="scientific">Pseudoduganella lutea</name>
    <dbReference type="NCBI Taxonomy" id="321985"/>
    <lineage>
        <taxon>Bacteria</taxon>
        <taxon>Pseudomonadati</taxon>
        <taxon>Pseudomonadota</taxon>
        <taxon>Betaproteobacteria</taxon>
        <taxon>Burkholderiales</taxon>
        <taxon>Oxalobacteraceae</taxon>
        <taxon>Telluria group</taxon>
        <taxon>Pseudoduganella</taxon>
    </lineage>
</organism>
<feature type="domain" description="HAMP" evidence="6">
    <location>
        <begin position="215"/>
        <end position="267"/>
    </location>
</feature>
<dbReference type="KEGG" id="plue:EWM63_08665"/>
<dbReference type="InterPro" id="IPR001610">
    <property type="entry name" value="PAC"/>
</dbReference>
<dbReference type="PANTHER" id="PTHR43531:SF7">
    <property type="entry name" value="AEROTAXIS RECEPTOR"/>
    <property type="match status" value="1"/>
</dbReference>